<dbReference type="AlphaFoldDB" id="S2JBF5"/>
<protein>
    <submittedName>
        <fullName evidence="1">Uncharacterized protein</fullName>
    </submittedName>
</protein>
<keyword evidence="2" id="KW-1185">Reference proteome</keyword>
<dbReference type="Proteomes" id="UP000014254">
    <property type="component" value="Unassembled WGS sequence"/>
</dbReference>
<dbReference type="OrthoDB" id="2278533at2759"/>
<evidence type="ECO:0000313" key="2">
    <source>
        <dbReference type="Proteomes" id="UP000014254"/>
    </source>
</evidence>
<dbReference type="InParanoid" id="S2JBF5"/>
<proteinExistence type="predicted"/>
<dbReference type="VEuPathDB" id="FungiDB:HMPREF1544_06181"/>
<gene>
    <name evidence="1" type="ORF">HMPREF1544_06181</name>
</gene>
<sequence>MYTGLNKAKMWKLSTGTLVEEQMMKLAISQEYEHLSHTLIMDVRDKCWLSYFSLEEIDEIKCHEAVQLPVLPSNLKSYIDQLVATPRSTLYET</sequence>
<reference evidence="2" key="1">
    <citation type="submission" date="2013-05" db="EMBL/GenBank/DDBJ databases">
        <title>The Genome sequence of Mucor circinelloides f. circinelloides 1006PhL.</title>
        <authorList>
            <consortium name="The Broad Institute Genomics Platform"/>
            <person name="Cuomo C."/>
            <person name="Earl A."/>
            <person name="Findley K."/>
            <person name="Lee S.C."/>
            <person name="Walker B."/>
            <person name="Young S."/>
            <person name="Zeng Q."/>
            <person name="Gargeya S."/>
            <person name="Fitzgerald M."/>
            <person name="Haas B."/>
            <person name="Abouelleil A."/>
            <person name="Allen A.W."/>
            <person name="Alvarado L."/>
            <person name="Arachchi H.M."/>
            <person name="Berlin A.M."/>
            <person name="Chapman S.B."/>
            <person name="Gainer-Dewar J."/>
            <person name="Goldberg J."/>
            <person name="Griggs A."/>
            <person name="Gujja S."/>
            <person name="Hansen M."/>
            <person name="Howarth C."/>
            <person name="Imamovic A."/>
            <person name="Ireland A."/>
            <person name="Larimer J."/>
            <person name="McCowan C."/>
            <person name="Murphy C."/>
            <person name="Pearson M."/>
            <person name="Poon T.W."/>
            <person name="Priest M."/>
            <person name="Roberts A."/>
            <person name="Saif S."/>
            <person name="Shea T."/>
            <person name="Sisk P."/>
            <person name="Sykes S."/>
            <person name="Wortman J."/>
            <person name="Nusbaum C."/>
            <person name="Birren B."/>
        </authorList>
    </citation>
    <scope>NUCLEOTIDE SEQUENCE [LARGE SCALE GENOMIC DNA]</scope>
    <source>
        <strain evidence="2">1006PhL</strain>
    </source>
</reference>
<organism evidence="1 2">
    <name type="scientific">Mucor circinelloides f. circinelloides (strain 1006PhL)</name>
    <name type="common">Mucormycosis agent</name>
    <name type="synonym">Calyptromyces circinelloides</name>
    <dbReference type="NCBI Taxonomy" id="1220926"/>
    <lineage>
        <taxon>Eukaryota</taxon>
        <taxon>Fungi</taxon>
        <taxon>Fungi incertae sedis</taxon>
        <taxon>Mucoromycota</taxon>
        <taxon>Mucoromycotina</taxon>
        <taxon>Mucoromycetes</taxon>
        <taxon>Mucorales</taxon>
        <taxon>Mucorineae</taxon>
        <taxon>Mucoraceae</taxon>
        <taxon>Mucor</taxon>
    </lineage>
</organism>
<dbReference type="EMBL" id="KE123976">
    <property type="protein sequence ID" value="EPB87064.1"/>
    <property type="molecule type" value="Genomic_DNA"/>
</dbReference>
<accession>S2JBF5</accession>
<name>S2JBF5_MUCC1</name>
<evidence type="ECO:0000313" key="1">
    <source>
        <dbReference type="EMBL" id="EPB87064.1"/>
    </source>
</evidence>